<dbReference type="EMBL" id="MIKB01000002">
    <property type="protein sequence ID" value="OEG18871.1"/>
    <property type="molecule type" value="Genomic_DNA"/>
</dbReference>
<dbReference type="AlphaFoldDB" id="A0A1E5H1S5"/>
<proteinExistence type="predicted"/>
<evidence type="ECO:0000313" key="1">
    <source>
        <dbReference type="EMBL" id="OEG18871.1"/>
    </source>
</evidence>
<protein>
    <submittedName>
        <fullName evidence="1">Uncharacterized protein</fullName>
    </submittedName>
</protein>
<keyword evidence="2" id="KW-1185">Reference proteome</keyword>
<reference evidence="2" key="1">
    <citation type="submission" date="2016-09" db="EMBL/GenBank/DDBJ databases">
        <authorList>
            <person name="Gulvik C.A."/>
        </authorList>
    </citation>
    <scope>NUCLEOTIDE SEQUENCE [LARGE SCALE GENOMIC DNA]</scope>
    <source>
        <strain evidence="2">LMG 26306</strain>
    </source>
</reference>
<dbReference type="Proteomes" id="UP000094764">
    <property type="component" value="Unassembled WGS sequence"/>
</dbReference>
<gene>
    <name evidence="1" type="ORF">BCR23_13100</name>
</gene>
<organism evidence="1 2">
    <name type="scientific">Enterococcus quebecensis</name>
    <dbReference type="NCBI Taxonomy" id="903983"/>
    <lineage>
        <taxon>Bacteria</taxon>
        <taxon>Bacillati</taxon>
        <taxon>Bacillota</taxon>
        <taxon>Bacilli</taxon>
        <taxon>Lactobacillales</taxon>
        <taxon>Enterococcaceae</taxon>
        <taxon>Enterococcus</taxon>
    </lineage>
</organism>
<name>A0A1E5H1S5_9ENTE</name>
<evidence type="ECO:0000313" key="2">
    <source>
        <dbReference type="Proteomes" id="UP000094764"/>
    </source>
</evidence>
<dbReference type="STRING" id="903983.BCR23_13100"/>
<accession>A0A1E5H1S5</accession>
<sequence length="250" mass="28241">MKLMNVEEGSLIAGLKIAYSDIIVPAIPLIIENKEIIWNSIKSSYEFLKAKITAAKEGKELTITQTTDTGGNNFLVKDVSDSTVNIYVYPGVDRLADELSPEFASMAKMVDGDQISSVEFTNSDTHDDFKFTPEDKELFSRQTYTEDSVITITGKIYGGDFKSQSGKIDVISSSDFNVVSGDMYPFKINGNLDTEETWKEMFLEEKTYFCKKRIEINTTKNPIISVLELIIIDFDTKQEIYETLYLDLDN</sequence>
<comment type="caution">
    <text evidence="1">The sequence shown here is derived from an EMBL/GenBank/DDBJ whole genome shotgun (WGS) entry which is preliminary data.</text>
</comment>